<comment type="caution">
    <text evidence="4">The sequence shown here is derived from an EMBL/GenBank/DDBJ whole genome shotgun (WGS) entry which is preliminary data.</text>
</comment>
<dbReference type="InterPro" id="IPR011006">
    <property type="entry name" value="CheY-like_superfamily"/>
</dbReference>
<proteinExistence type="predicted"/>
<sequence>MRILIVEDELLIALDAEMALQDAGHDIVGTATTEEQAVKMALSQKPELMIVDLRLAGGGCGRAAVQRIRKTLDVDVIFASGNLDPTMRTRLEELKPIAMLSKPYGSDELVRTVETIAA</sequence>
<evidence type="ECO:0000313" key="4">
    <source>
        <dbReference type="EMBL" id="MBB5723408.1"/>
    </source>
</evidence>
<accession>A0A7W9BMT8</accession>
<dbReference type="RefSeq" id="WP_183530502.1">
    <property type="nucleotide sequence ID" value="NZ_JACIJM010000010.1"/>
</dbReference>
<reference evidence="4 5" key="1">
    <citation type="submission" date="2020-08" db="EMBL/GenBank/DDBJ databases">
        <title>Genomic Encyclopedia of Type Strains, Phase IV (KMG-IV): sequencing the most valuable type-strain genomes for metagenomic binning, comparative biology and taxonomic classification.</title>
        <authorList>
            <person name="Goeker M."/>
        </authorList>
    </citation>
    <scope>NUCLEOTIDE SEQUENCE [LARGE SCALE GENOMIC DNA]</scope>
    <source>
        <strain evidence="4 5">DSM 101064</strain>
    </source>
</reference>
<dbReference type="SMART" id="SM00448">
    <property type="entry name" value="REC"/>
    <property type="match status" value="1"/>
</dbReference>
<gene>
    <name evidence="4" type="ORF">FHS72_003053</name>
</gene>
<evidence type="ECO:0000256" key="2">
    <source>
        <dbReference type="PROSITE-ProRule" id="PRU00169"/>
    </source>
</evidence>
<name>A0A7W9BMT8_9RHOB</name>
<protein>
    <submittedName>
        <fullName evidence="4">DNA-binding NarL/FixJ family response regulator</fullName>
    </submittedName>
</protein>
<keyword evidence="5" id="KW-1185">Reference proteome</keyword>
<keyword evidence="4" id="KW-0238">DNA-binding</keyword>
<dbReference type="AlphaFoldDB" id="A0A7W9BMT8"/>
<dbReference type="PROSITE" id="PS50110">
    <property type="entry name" value="RESPONSE_REGULATORY"/>
    <property type="match status" value="1"/>
</dbReference>
<dbReference type="SUPFAM" id="SSF52172">
    <property type="entry name" value="CheY-like"/>
    <property type="match status" value="1"/>
</dbReference>
<dbReference type="PANTHER" id="PTHR44591:SF3">
    <property type="entry name" value="RESPONSE REGULATORY DOMAIN-CONTAINING PROTEIN"/>
    <property type="match status" value="1"/>
</dbReference>
<dbReference type="EMBL" id="JACIJM010000010">
    <property type="protein sequence ID" value="MBB5723408.1"/>
    <property type="molecule type" value="Genomic_DNA"/>
</dbReference>
<dbReference type="Proteomes" id="UP000535415">
    <property type="component" value="Unassembled WGS sequence"/>
</dbReference>
<evidence type="ECO:0000259" key="3">
    <source>
        <dbReference type="PROSITE" id="PS50110"/>
    </source>
</evidence>
<feature type="modified residue" description="4-aspartylphosphate" evidence="2">
    <location>
        <position position="52"/>
    </location>
</feature>
<dbReference type="Gene3D" id="3.40.50.2300">
    <property type="match status" value="1"/>
</dbReference>
<feature type="domain" description="Response regulatory" evidence="3">
    <location>
        <begin position="2"/>
        <end position="117"/>
    </location>
</feature>
<dbReference type="Pfam" id="PF00072">
    <property type="entry name" value="Response_reg"/>
    <property type="match status" value="1"/>
</dbReference>
<dbReference type="InterPro" id="IPR001789">
    <property type="entry name" value="Sig_transdc_resp-reg_receiver"/>
</dbReference>
<keyword evidence="1 2" id="KW-0597">Phosphoprotein</keyword>
<organism evidence="4 5">
    <name type="scientific">Yoonia ponticola</name>
    <dbReference type="NCBI Taxonomy" id="1524255"/>
    <lineage>
        <taxon>Bacteria</taxon>
        <taxon>Pseudomonadati</taxon>
        <taxon>Pseudomonadota</taxon>
        <taxon>Alphaproteobacteria</taxon>
        <taxon>Rhodobacterales</taxon>
        <taxon>Paracoccaceae</taxon>
        <taxon>Yoonia</taxon>
    </lineage>
</organism>
<dbReference type="PANTHER" id="PTHR44591">
    <property type="entry name" value="STRESS RESPONSE REGULATOR PROTEIN 1"/>
    <property type="match status" value="1"/>
</dbReference>
<dbReference type="GO" id="GO:0000160">
    <property type="term" value="P:phosphorelay signal transduction system"/>
    <property type="evidence" value="ECO:0007669"/>
    <property type="project" value="InterPro"/>
</dbReference>
<dbReference type="InterPro" id="IPR050595">
    <property type="entry name" value="Bact_response_regulator"/>
</dbReference>
<evidence type="ECO:0000313" key="5">
    <source>
        <dbReference type="Proteomes" id="UP000535415"/>
    </source>
</evidence>
<evidence type="ECO:0000256" key="1">
    <source>
        <dbReference type="ARBA" id="ARBA00022553"/>
    </source>
</evidence>
<dbReference type="GO" id="GO:0003677">
    <property type="term" value="F:DNA binding"/>
    <property type="evidence" value="ECO:0007669"/>
    <property type="project" value="UniProtKB-KW"/>
</dbReference>